<sequence>MKAAVQEGLAELLPSFVDAARAVAREAANVIAETRTGTVEGDRGSSSESHASHFSSAPKTTRSHLTKSPSAFRAYLRSKKVLAPQDEPPPPSVAAEVVRAFEEDNIGGPDLSHMLLDWGHSFKRSLWNKEAVALLCFDFQDKLKGGIYNTVVYDPNIMTLDFIRHVLLDKLERPQASFRRNERADENPGQKTQTFTRCNRIIEENRHRDPQLWDSVEDVLTALGSGGMSGDETDTTPDTRPKRLRRVALPWINSDISELFNAVESYEAANRTERLTVPVGNQSFPREFYALRNDQLQKAVPGLPRNWYDDNWIRGLSHGIQQMLCVQSPKSIPSLPQYTPVPGAQLT</sequence>
<accession>A0ACB8AVK7</accession>
<organism evidence="1 2">
    <name type="scientific">Leucogyrophana mollusca</name>
    <dbReference type="NCBI Taxonomy" id="85980"/>
    <lineage>
        <taxon>Eukaryota</taxon>
        <taxon>Fungi</taxon>
        <taxon>Dikarya</taxon>
        <taxon>Basidiomycota</taxon>
        <taxon>Agaricomycotina</taxon>
        <taxon>Agaricomycetes</taxon>
        <taxon>Agaricomycetidae</taxon>
        <taxon>Boletales</taxon>
        <taxon>Boletales incertae sedis</taxon>
        <taxon>Leucogyrophana</taxon>
    </lineage>
</organism>
<proteinExistence type="predicted"/>
<name>A0ACB8AVK7_9AGAM</name>
<dbReference type="EMBL" id="MU267131">
    <property type="protein sequence ID" value="KAH7917307.1"/>
    <property type="molecule type" value="Genomic_DNA"/>
</dbReference>
<gene>
    <name evidence="1" type="ORF">BV22DRAFT_1135521</name>
</gene>
<evidence type="ECO:0000313" key="2">
    <source>
        <dbReference type="Proteomes" id="UP000790709"/>
    </source>
</evidence>
<protein>
    <submittedName>
        <fullName evidence="1">Uncharacterized protein</fullName>
    </submittedName>
</protein>
<reference evidence="1" key="1">
    <citation type="journal article" date="2021" name="New Phytol.">
        <title>Evolutionary innovations through gain and loss of genes in the ectomycorrhizal Boletales.</title>
        <authorList>
            <person name="Wu G."/>
            <person name="Miyauchi S."/>
            <person name="Morin E."/>
            <person name="Kuo A."/>
            <person name="Drula E."/>
            <person name="Varga T."/>
            <person name="Kohler A."/>
            <person name="Feng B."/>
            <person name="Cao Y."/>
            <person name="Lipzen A."/>
            <person name="Daum C."/>
            <person name="Hundley H."/>
            <person name="Pangilinan J."/>
            <person name="Johnson J."/>
            <person name="Barry K."/>
            <person name="LaButti K."/>
            <person name="Ng V."/>
            <person name="Ahrendt S."/>
            <person name="Min B."/>
            <person name="Choi I.G."/>
            <person name="Park H."/>
            <person name="Plett J.M."/>
            <person name="Magnuson J."/>
            <person name="Spatafora J.W."/>
            <person name="Nagy L.G."/>
            <person name="Henrissat B."/>
            <person name="Grigoriev I.V."/>
            <person name="Yang Z.L."/>
            <person name="Xu J."/>
            <person name="Martin F.M."/>
        </authorList>
    </citation>
    <scope>NUCLEOTIDE SEQUENCE</scope>
    <source>
        <strain evidence="1">KUC20120723A-06</strain>
    </source>
</reference>
<comment type="caution">
    <text evidence="1">The sequence shown here is derived from an EMBL/GenBank/DDBJ whole genome shotgun (WGS) entry which is preliminary data.</text>
</comment>
<dbReference type="Proteomes" id="UP000790709">
    <property type="component" value="Unassembled WGS sequence"/>
</dbReference>
<evidence type="ECO:0000313" key="1">
    <source>
        <dbReference type="EMBL" id="KAH7917307.1"/>
    </source>
</evidence>
<keyword evidence="2" id="KW-1185">Reference proteome</keyword>